<dbReference type="InterPro" id="IPR036188">
    <property type="entry name" value="FAD/NAD-bd_sf"/>
</dbReference>
<evidence type="ECO:0000313" key="8">
    <source>
        <dbReference type="EMBL" id="KAK3256417.1"/>
    </source>
</evidence>
<comment type="cofactor">
    <cofactor evidence="1">
        <name>FAD</name>
        <dbReference type="ChEBI" id="CHEBI:57692"/>
    </cofactor>
</comment>
<evidence type="ECO:0000313" key="9">
    <source>
        <dbReference type="Proteomes" id="UP001190700"/>
    </source>
</evidence>
<evidence type="ECO:0000256" key="1">
    <source>
        <dbReference type="ARBA" id="ARBA00001974"/>
    </source>
</evidence>
<dbReference type="GO" id="GO:0071949">
    <property type="term" value="F:FAD binding"/>
    <property type="evidence" value="ECO:0007669"/>
    <property type="project" value="InterPro"/>
</dbReference>
<evidence type="ECO:0000256" key="2">
    <source>
        <dbReference type="ARBA" id="ARBA00022630"/>
    </source>
</evidence>
<keyword evidence="3" id="KW-0274">FAD</keyword>
<dbReference type="PANTHER" id="PTHR46028:SF2">
    <property type="entry name" value="KYNURENINE 3-MONOOXYGENASE"/>
    <property type="match status" value="1"/>
</dbReference>
<accession>A0AAE0FB14</accession>
<dbReference type="PRINTS" id="PR00420">
    <property type="entry name" value="RNGMNOXGNASE"/>
</dbReference>
<protein>
    <recommendedName>
        <fullName evidence="7">FAD-binding domain-containing protein</fullName>
    </recommendedName>
</protein>
<gene>
    <name evidence="8" type="ORF">CYMTET_34446</name>
</gene>
<keyword evidence="4" id="KW-0521">NADP</keyword>
<dbReference type="InterPro" id="IPR002938">
    <property type="entry name" value="FAD-bd"/>
</dbReference>
<name>A0AAE0FB14_9CHLO</name>
<feature type="non-terminal residue" evidence="8">
    <location>
        <position position="370"/>
    </location>
</feature>
<feature type="domain" description="FAD-binding" evidence="7">
    <location>
        <begin position="59"/>
        <end position="254"/>
    </location>
</feature>
<evidence type="ECO:0000259" key="7">
    <source>
        <dbReference type="Pfam" id="PF01494"/>
    </source>
</evidence>
<dbReference type="Gene3D" id="3.50.50.60">
    <property type="entry name" value="FAD/NAD(P)-binding domain"/>
    <property type="match status" value="1"/>
</dbReference>
<dbReference type="Proteomes" id="UP001190700">
    <property type="component" value="Unassembled WGS sequence"/>
</dbReference>
<keyword evidence="5" id="KW-0560">Oxidoreductase</keyword>
<dbReference type="PANTHER" id="PTHR46028">
    <property type="entry name" value="KYNURENINE 3-MONOOXYGENASE"/>
    <property type="match status" value="1"/>
</dbReference>
<reference evidence="8 9" key="1">
    <citation type="journal article" date="2015" name="Genome Biol. Evol.">
        <title>Comparative Genomics of a Bacterivorous Green Alga Reveals Evolutionary Causalities and Consequences of Phago-Mixotrophic Mode of Nutrition.</title>
        <authorList>
            <person name="Burns J.A."/>
            <person name="Paasch A."/>
            <person name="Narechania A."/>
            <person name="Kim E."/>
        </authorList>
    </citation>
    <scope>NUCLEOTIDE SEQUENCE [LARGE SCALE GENOMIC DNA]</scope>
    <source>
        <strain evidence="8 9">PLY_AMNH</strain>
    </source>
</reference>
<dbReference type="EMBL" id="LGRX02021676">
    <property type="protein sequence ID" value="KAK3256417.1"/>
    <property type="molecule type" value="Genomic_DNA"/>
</dbReference>
<evidence type="ECO:0000256" key="6">
    <source>
        <dbReference type="ARBA" id="ARBA00023033"/>
    </source>
</evidence>
<sequence>MLSASRRAVVRSKTFSNCVRSVVNGRRYDRNIRRVCIPKNAASASETAKGPPIDAPSNAMIVGGGPAGLATAIMLARRGWTNIRVYERLSPPPTPESAAWGDPYRSYNMGLTGRGQAVLKNLDVFDRVERYCAVTAGRMDWNPGSDKANERIFKNKGYTPLIISRDRLTSCLLQEIEERYTDQITEIVFNCECTAAEWVIVGKNEFVKTTFETEGVHGAIKTVEALAPFVVGADGAGARIRNTMESDAQSQQAKFKVKRYDDDNVRVYKTLPLHLPKGWRGDLNYSARTKSGLNLDALPTKEGAMIAVVLFRPEDTRVTELASVSEAKALFQEHFPQFAPMLHEEDLAQFVQKPVSKLPTFTFCGPVLHR</sequence>
<dbReference type="SUPFAM" id="SSF51905">
    <property type="entry name" value="FAD/NAD(P)-binding domain"/>
    <property type="match status" value="1"/>
</dbReference>
<proteinExistence type="predicted"/>
<evidence type="ECO:0000256" key="4">
    <source>
        <dbReference type="ARBA" id="ARBA00022857"/>
    </source>
</evidence>
<dbReference type="AlphaFoldDB" id="A0AAE0FB14"/>
<comment type="caution">
    <text evidence="8">The sequence shown here is derived from an EMBL/GenBank/DDBJ whole genome shotgun (WGS) entry which is preliminary data.</text>
</comment>
<dbReference type="Pfam" id="PF01494">
    <property type="entry name" value="FAD_binding_3"/>
    <property type="match status" value="1"/>
</dbReference>
<keyword evidence="2" id="KW-0285">Flavoprotein</keyword>
<evidence type="ECO:0000256" key="5">
    <source>
        <dbReference type="ARBA" id="ARBA00023002"/>
    </source>
</evidence>
<keyword evidence="9" id="KW-1185">Reference proteome</keyword>
<dbReference type="GO" id="GO:0070189">
    <property type="term" value="P:kynurenine metabolic process"/>
    <property type="evidence" value="ECO:0007669"/>
    <property type="project" value="TreeGrafter"/>
</dbReference>
<organism evidence="8 9">
    <name type="scientific">Cymbomonas tetramitiformis</name>
    <dbReference type="NCBI Taxonomy" id="36881"/>
    <lineage>
        <taxon>Eukaryota</taxon>
        <taxon>Viridiplantae</taxon>
        <taxon>Chlorophyta</taxon>
        <taxon>Pyramimonadophyceae</taxon>
        <taxon>Pyramimonadales</taxon>
        <taxon>Pyramimonadaceae</taxon>
        <taxon>Cymbomonas</taxon>
    </lineage>
</organism>
<keyword evidence="6" id="KW-0503">Monooxygenase</keyword>
<evidence type="ECO:0000256" key="3">
    <source>
        <dbReference type="ARBA" id="ARBA00022827"/>
    </source>
</evidence>
<dbReference type="GO" id="GO:0004502">
    <property type="term" value="F:kynurenine 3-monooxygenase activity"/>
    <property type="evidence" value="ECO:0007669"/>
    <property type="project" value="TreeGrafter"/>
</dbReference>